<reference evidence="2 3" key="1">
    <citation type="submission" date="2014-04" db="EMBL/GenBank/DDBJ databases">
        <authorList>
            <consortium name="DOE Joint Genome Institute"/>
            <person name="Kuo A."/>
            <person name="Kohler A."/>
            <person name="Nagy L.G."/>
            <person name="Floudas D."/>
            <person name="Copeland A."/>
            <person name="Barry K.W."/>
            <person name="Cichocki N."/>
            <person name="Veneault-Fourrey C."/>
            <person name="LaButti K."/>
            <person name="Lindquist E.A."/>
            <person name="Lipzen A."/>
            <person name="Lundell T."/>
            <person name="Morin E."/>
            <person name="Murat C."/>
            <person name="Sun H."/>
            <person name="Tunlid A."/>
            <person name="Henrissat B."/>
            <person name="Grigoriev I.V."/>
            <person name="Hibbett D.S."/>
            <person name="Martin F."/>
            <person name="Nordberg H.P."/>
            <person name="Cantor M.N."/>
            <person name="Hua S.X."/>
        </authorList>
    </citation>
    <scope>NUCLEOTIDE SEQUENCE [LARGE SCALE GENOMIC DNA]</scope>
    <source>
        <strain evidence="2 3">LaAM-08-1</strain>
    </source>
</reference>
<sequence length="752" mass="84874">MSKDSIAILKDAANKSSNKKGLSFKLRDTLSLPPNQPGLLKSLHAPVKAQDQQLTARTLKRMKRKQRKKERKRLAREKEGKVEASGTQLGIQRAEGRSEDSSTLSSHDAAITPTSGIKLEGEWKPDSWGEDQLKPPDIQDVFKPLKEWTRDHESPPHIPPKCRRRVEGLLEPDESAVLEDLASVSEHQPIATLSHGLERVLFNPGVHWLQDPRSRVYNFTPWLETIPKVNDFAFERLGGFIKSSRDEDLWALARQQKRRFAGSTSSLTGMLNQVYFLISNDKGVDTSILSRYFKNEPRTFTPGQRMPKTIILNHDEGVYAIDSYEKGGDSDKNILTWMGTLLEKFLTMTPEEFTTFTRSEAATEAKDSSLREAYRYAKSKRFVMRSQLDCYDSRLPGTGVFDIKTRACLPIRLDILNFEENSGYLIKSQHGLVESFEKEYYDLIRSAFLKYSFQVRIGNMDGVIVAYHNTSRMFGFQYISLPEMDACLFGSGEGVGDRVFSKCIGLLENVMEEVALCFPDESIKCTFETREDSQYMSVYVEPADWKGDESERPIKLLKVQATSYNGDHFIRGERAVSSSDPWTIHYVISQLSLPENEIRTLLQGAEARQFRAYNIPTGVDPDTLQSFWDALNFGGKSVEQDGTTFRPEVFKPPTKNVAMLRTMARAGREESERIAQLEFGKQKIVLGEPMETYRSDSSAIFGVSGIALDESDEPSEDPLLASKSDPSTIEPSATIVDASHDPENIETPICQP</sequence>
<feature type="region of interest" description="Disordered" evidence="1">
    <location>
        <begin position="709"/>
        <end position="730"/>
    </location>
</feature>
<evidence type="ECO:0000256" key="1">
    <source>
        <dbReference type="SAM" id="MobiDB-lite"/>
    </source>
</evidence>
<dbReference type="HOGENOM" id="CLU_003477_2_2_1"/>
<dbReference type="InterPro" id="IPR013943">
    <property type="entry name" value="Pet127"/>
</dbReference>
<dbReference type="PANTHER" id="PTHR31014">
    <property type="entry name" value="MITOCHONDRIAL TRANSLATION SYSTEM COMPONENT PET127-RELATED"/>
    <property type="match status" value="1"/>
</dbReference>
<dbReference type="Proteomes" id="UP000054477">
    <property type="component" value="Unassembled WGS sequence"/>
</dbReference>
<name>A0A0C9X712_9AGAR</name>
<dbReference type="OrthoDB" id="10249045at2759"/>
<accession>A0A0C9X712</accession>
<gene>
    <name evidence="2" type="ORF">K443DRAFT_672847</name>
</gene>
<dbReference type="EMBL" id="KN838544">
    <property type="protein sequence ID" value="KIK07965.1"/>
    <property type="molecule type" value="Genomic_DNA"/>
</dbReference>
<dbReference type="GO" id="GO:0000964">
    <property type="term" value="P:mitochondrial RNA 5'-end processing"/>
    <property type="evidence" value="ECO:0007669"/>
    <property type="project" value="TreeGrafter"/>
</dbReference>
<dbReference type="PANTHER" id="PTHR31014:SF0">
    <property type="entry name" value="MITOCHONDRIAL TRANSLATION SYSTEM COMPONENT PET127-RELATED"/>
    <property type="match status" value="1"/>
</dbReference>
<evidence type="ECO:0008006" key="4">
    <source>
        <dbReference type="Google" id="ProtNLM"/>
    </source>
</evidence>
<feature type="compositionally biased region" description="Basic residues" evidence="1">
    <location>
        <begin position="58"/>
        <end position="75"/>
    </location>
</feature>
<dbReference type="AlphaFoldDB" id="A0A0C9X712"/>
<proteinExistence type="predicted"/>
<feature type="region of interest" description="Disordered" evidence="1">
    <location>
        <begin position="34"/>
        <end position="109"/>
    </location>
</feature>
<keyword evidence="3" id="KW-1185">Reference proteome</keyword>
<dbReference type="GO" id="GO:0005740">
    <property type="term" value="C:mitochondrial envelope"/>
    <property type="evidence" value="ECO:0007669"/>
    <property type="project" value="TreeGrafter"/>
</dbReference>
<protein>
    <recommendedName>
        <fullName evidence="4">Pet127-domain-containing protein</fullName>
    </recommendedName>
</protein>
<dbReference type="STRING" id="1095629.A0A0C9X712"/>
<evidence type="ECO:0000313" key="3">
    <source>
        <dbReference type="Proteomes" id="UP000054477"/>
    </source>
</evidence>
<evidence type="ECO:0000313" key="2">
    <source>
        <dbReference type="EMBL" id="KIK07965.1"/>
    </source>
</evidence>
<organism evidence="2 3">
    <name type="scientific">Laccaria amethystina LaAM-08-1</name>
    <dbReference type="NCBI Taxonomy" id="1095629"/>
    <lineage>
        <taxon>Eukaryota</taxon>
        <taxon>Fungi</taxon>
        <taxon>Dikarya</taxon>
        <taxon>Basidiomycota</taxon>
        <taxon>Agaricomycotina</taxon>
        <taxon>Agaricomycetes</taxon>
        <taxon>Agaricomycetidae</taxon>
        <taxon>Agaricales</taxon>
        <taxon>Agaricineae</taxon>
        <taxon>Hydnangiaceae</taxon>
        <taxon>Laccaria</taxon>
    </lineage>
</organism>
<dbReference type="Pfam" id="PF08634">
    <property type="entry name" value="Pet127"/>
    <property type="match status" value="1"/>
</dbReference>
<reference evidence="3" key="2">
    <citation type="submission" date="2015-01" db="EMBL/GenBank/DDBJ databases">
        <title>Evolutionary Origins and Diversification of the Mycorrhizal Mutualists.</title>
        <authorList>
            <consortium name="DOE Joint Genome Institute"/>
            <consortium name="Mycorrhizal Genomics Consortium"/>
            <person name="Kohler A."/>
            <person name="Kuo A."/>
            <person name="Nagy L.G."/>
            <person name="Floudas D."/>
            <person name="Copeland A."/>
            <person name="Barry K.W."/>
            <person name="Cichocki N."/>
            <person name="Veneault-Fourrey C."/>
            <person name="LaButti K."/>
            <person name="Lindquist E.A."/>
            <person name="Lipzen A."/>
            <person name="Lundell T."/>
            <person name="Morin E."/>
            <person name="Murat C."/>
            <person name="Riley R."/>
            <person name="Ohm R."/>
            <person name="Sun H."/>
            <person name="Tunlid A."/>
            <person name="Henrissat B."/>
            <person name="Grigoriev I.V."/>
            <person name="Hibbett D.S."/>
            <person name="Martin F."/>
        </authorList>
    </citation>
    <scope>NUCLEOTIDE SEQUENCE [LARGE SCALE GENOMIC DNA]</scope>
    <source>
        <strain evidence="3">LaAM-08-1</strain>
    </source>
</reference>